<feature type="region of interest" description="Disordered" evidence="7">
    <location>
        <begin position="1335"/>
        <end position="1354"/>
    </location>
</feature>
<dbReference type="InterPro" id="IPR026971">
    <property type="entry name" value="CND1/NCAPD3"/>
</dbReference>
<dbReference type="Pfam" id="PF12717">
    <property type="entry name" value="Cnd1"/>
    <property type="match status" value="1"/>
</dbReference>
<keyword evidence="5" id="KW-0539">Nucleus</keyword>
<dbReference type="InterPro" id="IPR032682">
    <property type="entry name" value="Cnd1_C"/>
</dbReference>
<proteinExistence type="predicted"/>
<feature type="compositionally biased region" description="Acidic residues" evidence="7">
    <location>
        <begin position="1638"/>
        <end position="1650"/>
    </location>
</feature>
<dbReference type="InterPro" id="IPR016024">
    <property type="entry name" value="ARM-type_fold"/>
</dbReference>
<feature type="compositionally biased region" description="Low complexity" evidence="7">
    <location>
        <begin position="529"/>
        <end position="544"/>
    </location>
</feature>
<protein>
    <recommendedName>
        <fullName evidence="8">Condensin complex subunit 1 C-terminal domain-containing protein</fullName>
    </recommendedName>
</protein>
<dbReference type="eggNOG" id="KOG0413">
    <property type="taxonomic scope" value="Eukaryota"/>
</dbReference>
<feature type="region of interest" description="Disordered" evidence="7">
    <location>
        <begin position="529"/>
        <end position="556"/>
    </location>
</feature>
<sequence>MGSLIDQTEAALARVLSLCSSGPVGEQDVDALQRHDEAALALLDINDDDAIKALGPWIKCLEAWSRKTNAAQGGEEGPWTTVTQPCTAVLSRADPSSETPPPPPGTPPLAAHKALTVILFRVMLLGEETEGSPHRNPSPAAWAAARAYLLMLSLPGAAPYGVLQSAVLGMVLTNLRSWCRNSGVYRPGGGGAPGVEGGGVGRKKGPQKRRRGKDAEEGEDGDSSDGGDEAGPRGVGRCAAGGGGRWSGGEVLACLELLKSCLACVPLESHQELVVKLSEVLVGVSVVAAIEGPASLADLASASMVGLVTGASGHTEVVQGVVLQALMPVILMTTGKADVPPRSRDCVKAHNSAIDTAKAIAAALRNAATKNGYKTRGGTPSTPGQSTDVLSEGGLASQSPSATTPAGGGDDTSASPTGDDSSVSPGGGPVVVVGKKGDGDGQTGTGGDGGKPVLTLLQHLCVSSPERAEGRARLAEGLAALLPELEEPDRVRFVVFLAKLSRSAKIVHRGFSVELSSRLLTEDWPWATDDSSSADGSGEGAAVSTPRANGDADGPSPCLTDGGGRTMLDLVVARAADTAPTVRSKAASTLSEVLSGIQGRRSGYKGGAFQQAVMEACGWGEAGMERRHDGPLLETIRTRVEDEKANVRRNAVPALEAILKLSPAFSGGRASADGGEAAIGKEHEADFELLQERCNDMSLSTRKAAMGALSSLLMLRPSDESLQKAWVSSVLPLAGDPEQTCQTNAGGVSSVWPLLAKAGQGGAHKCLKKESWTVEDMRLISLAEKLPRASLTTIRRGTWVLLEAFLDRAPSAGDSSGKEQQQQHFDMDPMFVVRCWNRIRVHILEEALSGPGDANVSSPGSGEAFEADGRRVLGVLARLAGSVPPDVAMPLAESLLEMLQDLVATPETSAALVAALHMLCFAQATTEEAGAAMCNEWANSALTKFEQLLDVFVYQGSEALRDHSGARACGFDMAILVERLIFAVGEVALVGFTSKEDAAGPSDPQAPGAGKKSAEITARPTASPRLVELVQVLLPPRLPTSAHGVEEGEEGPETPSPVRALAFVTLGKLCLRDKALAKRSVNLFVRELDTAAAPAVRSNALVVLGDLCVRYTAMVDRHVAAMAACLQDPHPLVRRHAILLISQLLLQDYVKWRGLLLYRFLATLVDSDASVRDLGAFTLTRPLITKTPGLFAQNFVETLFVLNNYSEHPCYAAAAAGRADAGGGVTMDGIDLGGDNPAQIRRRISVYSTMLEHMSDEQKITVTAKLAQEVLSAVIDGGLPLANSTGSAASNSAAFANGNKNGGGAEARKKASSVVKDALTIMASAGIRVGGRGGAAAATEADDGSEDMGSQQSGAGGLAAAKRTLLSKVALKHLMEKVVPILTALKHVLERAHSPLLREIMSYFGELFRSHKEEVKAVLASEPGLVDEIDFDLRRFEKEEYERRQKVKEAAAIAAVAVAASGAGSGMGPPRTPSNRRRSSMGGGGASGRRGSFAGQSMRDACTPMAAVQKSARKTPFQNLGACSAVKLKASTPGASSMFSPVRPGGGGRGSRPKTPVQLRTPRQAVAAALGNSPMDTDTSPVPIRNMLSDRTANDGSSGPSRGRSEGVGGADIELASPVNPHPAKKRRWAVSVPLPTEGEDGDSGEEEFDGGGVSTMRGGTASTRRDEEESDNEKGAEAGVGGKENNPLSTNRNPSSDGNSGDLKRSGKGKTATKSAKGPIVSSGASGGKGGGEKASVCVVEQGAGKAKSGSRNRAKQEAKVAPSNTASATKLRPVRRSSRAARG</sequence>
<organism evidence="9 10">
    <name type="scientific">Ectocarpus siliculosus</name>
    <name type="common">Brown alga</name>
    <name type="synonym">Conferva siliculosa</name>
    <dbReference type="NCBI Taxonomy" id="2880"/>
    <lineage>
        <taxon>Eukaryota</taxon>
        <taxon>Sar</taxon>
        <taxon>Stramenopiles</taxon>
        <taxon>Ochrophyta</taxon>
        <taxon>PX clade</taxon>
        <taxon>Phaeophyceae</taxon>
        <taxon>Ectocarpales</taxon>
        <taxon>Ectocarpaceae</taxon>
        <taxon>Ectocarpus</taxon>
    </lineage>
</organism>
<dbReference type="OrthoDB" id="10263978at2759"/>
<evidence type="ECO:0000259" key="8">
    <source>
        <dbReference type="Pfam" id="PF12717"/>
    </source>
</evidence>
<dbReference type="GO" id="GO:0000779">
    <property type="term" value="C:condensed chromosome, centromeric region"/>
    <property type="evidence" value="ECO:0007669"/>
    <property type="project" value="TreeGrafter"/>
</dbReference>
<dbReference type="SUPFAM" id="SSF48371">
    <property type="entry name" value="ARM repeat"/>
    <property type="match status" value="1"/>
</dbReference>
<dbReference type="STRING" id="2880.D7FP86"/>
<reference evidence="9 10" key="1">
    <citation type="journal article" date="2010" name="Nature">
        <title>The Ectocarpus genome and the independent evolution of multicellularity in brown algae.</title>
        <authorList>
            <person name="Cock J.M."/>
            <person name="Sterck L."/>
            <person name="Rouze P."/>
            <person name="Scornet D."/>
            <person name="Allen A.E."/>
            <person name="Amoutzias G."/>
            <person name="Anthouard V."/>
            <person name="Artiguenave F."/>
            <person name="Aury J.M."/>
            <person name="Badger J.H."/>
            <person name="Beszteri B."/>
            <person name="Billiau K."/>
            <person name="Bonnet E."/>
            <person name="Bothwell J.H."/>
            <person name="Bowler C."/>
            <person name="Boyen C."/>
            <person name="Brownlee C."/>
            <person name="Carrano C.J."/>
            <person name="Charrier B."/>
            <person name="Cho G.Y."/>
            <person name="Coelho S.M."/>
            <person name="Collen J."/>
            <person name="Corre E."/>
            <person name="Da Silva C."/>
            <person name="Delage L."/>
            <person name="Delaroque N."/>
            <person name="Dittami S.M."/>
            <person name="Doulbeau S."/>
            <person name="Elias M."/>
            <person name="Farnham G."/>
            <person name="Gachon C.M."/>
            <person name="Gschloessl B."/>
            <person name="Heesch S."/>
            <person name="Jabbari K."/>
            <person name="Jubin C."/>
            <person name="Kawai H."/>
            <person name="Kimura K."/>
            <person name="Kloareg B."/>
            <person name="Kupper F.C."/>
            <person name="Lang D."/>
            <person name="Le Bail A."/>
            <person name="Leblanc C."/>
            <person name="Lerouge P."/>
            <person name="Lohr M."/>
            <person name="Lopez P.J."/>
            <person name="Martens C."/>
            <person name="Maumus F."/>
            <person name="Michel G."/>
            <person name="Miranda-Saavedra D."/>
            <person name="Morales J."/>
            <person name="Moreau H."/>
            <person name="Motomura T."/>
            <person name="Nagasato C."/>
            <person name="Napoli C.A."/>
            <person name="Nelson D.R."/>
            <person name="Nyvall-Collen P."/>
            <person name="Peters A.F."/>
            <person name="Pommier C."/>
            <person name="Potin P."/>
            <person name="Poulain J."/>
            <person name="Quesneville H."/>
            <person name="Read B."/>
            <person name="Rensing S.A."/>
            <person name="Ritter A."/>
            <person name="Rousvoal S."/>
            <person name="Samanta M."/>
            <person name="Samson G."/>
            <person name="Schroeder D.C."/>
            <person name="Segurens B."/>
            <person name="Strittmatter M."/>
            <person name="Tonon T."/>
            <person name="Tregear J.W."/>
            <person name="Valentin K."/>
            <person name="von Dassow P."/>
            <person name="Yamagishi T."/>
            <person name="Van de Peer Y."/>
            <person name="Wincker P."/>
        </authorList>
    </citation>
    <scope>NUCLEOTIDE SEQUENCE [LARGE SCALE GENOMIC DNA]</scope>
    <source>
        <strain evidence="10">Ec32 / CCAP1310/4</strain>
    </source>
</reference>
<evidence type="ECO:0000256" key="6">
    <source>
        <dbReference type="ARBA" id="ARBA00023306"/>
    </source>
</evidence>
<dbReference type="PANTHER" id="PTHR14222:SF1">
    <property type="entry name" value="CONDENSIN-2 COMPLEX SUBUNIT D3"/>
    <property type="match status" value="1"/>
</dbReference>
<evidence type="ECO:0000256" key="5">
    <source>
        <dbReference type="ARBA" id="ARBA00023242"/>
    </source>
</evidence>
<keyword evidence="10" id="KW-1185">Reference proteome</keyword>
<dbReference type="GO" id="GO:0051301">
    <property type="term" value="P:cell division"/>
    <property type="evidence" value="ECO:0007669"/>
    <property type="project" value="UniProtKB-KW"/>
</dbReference>
<name>D7FP86_ECTSI</name>
<feature type="region of interest" description="Disordered" evidence="7">
    <location>
        <begin position="1462"/>
        <end position="1496"/>
    </location>
</feature>
<evidence type="ECO:0000256" key="2">
    <source>
        <dbReference type="ARBA" id="ARBA00022618"/>
    </source>
</evidence>
<dbReference type="Gene3D" id="1.25.10.10">
    <property type="entry name" value="Leucine-rich Repeat Variant"/>
    <property type="match status" value="2"/>
</dbReference>
<keyword evidence="4" id="KW-0226">DNA condensation</keyword>
<dbReference type="Proteomes" id="UP000002630">
    <property type="component" value="Unassembled WGS sequence"/>
</dbReference>
<feature type="compositionally biased region" description="Pro residues" evidence="7">
    <location>
        <begin position="98"/>
        <end position="107"/>
    </location>
</feature>
<evidence type="ECO:0000256" key="3">
    <source>
        <dbReference type="ARBA" id="ARBA00022776"/>
    </source>
</evidence>
<dbReference type="GO" id="GO:0005634">
    <property type="term" value="C:nucleus"/>
    <property type="evidence" value="ECO:0007669"/>
    <property type="project" value="UniProtKB-SubCell"/>
</dbReference>
<feature type="region of interest" description="Disordered" evidence="7">
    <location>
        <begin position="1530"/>
        <end position="1785"/>
    </location>
</feature>
<feature type="compositionally biased region" description="Basic and acidic residues" evidence="7">
    <location>
        <begin position="1664"/>
        <end position="1677"/>
    </location>
</feature>
<dbReference type="EMBL" id="FN649760">
    <property type="protein sequence ID" value="CBJ30347.1"/>
    <property type="molecule type" value="Genomic_DNA"/>
</dbReference>
<evidence type="ECO:0000313" key="9">
    <source>
        <dbReference type="EMBL" id="CBJ30347.1"/>
    </source>
</evidence>
<dbReference type="GO" id="GO:0007076">
    <property type="term" value="P:mitotic chromosome condensation"/>
    <property type="evidence" value="ECO:0007669"/>
    <property type="project" value="InterPro"/>
</dbReference>
<dbReference type="InParanoid" id="D7FP86"/>
<feature type="region of interest" description="Disordered" evidence="7">
    <location>
        <begin position="996"/>
        <end position="1017"/>
    </location>
</feature>
<dbReference type="GO" id="GO:0042393">
    <property type="term" value="F:histone binding"/>
    <property type="evidence" value="ECO:0007669"/>
    <property type="project" value="TreeGrafter"/>
</dbReference>
<feature type="compositionally biased region" description="Low complexity" evidence="7">
    <location>
        <begin position="1710"/>
        <end position="1725"/>
    </location>
</feature>
<dbReference type="GO" id="GO:0010032">
    <property type="term" value="P:meiotic chromosome condensation"/>
    <property type="evidence" value="ECO:0007669"/>
    <property type="project" value="TreeGrafter"/>
</dbReference>
<evidence type="ECO:0000256" key="4">
    <source>
        <dbReference type="ARBA" id="ARBA00023067"/>
    </source>
</evidence>
<feature type="region of interest" description="Disordered" evidence="7">
    <location>
        <begin position="91"/>
        <end position="110"/>
    </location>
</feature>
<keyword evidence="2" id="KW-0132">Cell division</keyword>
<feature type="compositionally biased region" description="Gly residues" evidence="7">
    <location>
        <begin position="189"/>
        <end position="200"/>
    </location>
</feature>
<keyword evidence="3" id="KW-0498">Mitosis</keyword>
<accession>D7FP86</accession>
<feature type="compositionally biased region" description="Polar residues" evidence="7">
    <location>
        <begin position="378"/>
        <end position="389"/>
    </location>
</feature>
<feature type="region of interest" description="Disordered" evidence="7">
    <location>
        <begin position="189"/>
        <end position="234"/>
    </location>
</feature>
<evidence type="ECO:0000256" key="7">
    <source>
        <dbReference type="SAM" id="MobiDB-lite"/>
    </source>
</evidence>
<keyword evidence="6" id="KW-0131">Cell cycle</keyword>
<evidence type="ECO:0000256" key="1">
    <source>
        <dbReference type="ARBA" id="ARBA00004123"/>
    </source>
</evidence>
<evidence type="ECO:0000313" key="10">
    <source>
        <dbReference type="Proteomes" id="UP000002630"/>
    </source>
</evidence>
<dbReference type="GO" id="GO:0000796">
    <property type="term" value="C:condensin complex"/>
    <property type="evidence" value="ECO:0007669"/>
    <property type="project" value="TreeGrafter"/>
</dbReference>
<feature type="compositionally biased region" description="Polar residues" evidence="7">
    <location>
        <begin position="1688"/>
        <end position="1700"/>
    </location>
</feature>
<comment type="subcellular location">
    <subcellularLocation>
        <location evidence="1">Nucleus</location>
    </subcellularLocation>
</comment>
<feature type="compositionally biased region" description="Acidic residues" evidence="7">
    <location>
        <begin position="216"/>
        <end position="228"/>
    </location>
</feature>
<gene>
    <name evidence="9" type="ORF">Esi_0187_0038</name>
</gene>
<feature type="compositionally biased region" description="Basic residues" evidence="7">
    <location>
        <begin position="1774"/>
        <end position="1785"/>
    </location>
</feature>
<feature type="compositionally biased region" description="Basic residues" evidence="7">
    <location>
        <begin position="201"/>
        <end position="212"/>
    </location>
</feature>
<feature type="domain" description="Condensin complex subunit 1 C-terminal" evidence="8">
    <location>
        <begin position="1096"/>
        <end position="1204"/>
    </location>
</feature>
<dbReference type="PANTHER" id="PTHR14222">
    <property type="entry name" value="CONDENSIN"/>
    <property type="match status" value="1"/>
</dbReference>
<feature type="region of interest" description="Disordered" evidence="7">
    <location>
        <begin position="371"/>
        <end position="451"/>
    </location>
</feature>
<feature type="compositionally biased region" description="Gly residues" evidence="7">
    <location>
        <begin position="440"/>
        <end position="450"/>
    </location>
</feature>
<dbReference type="InterPro" id="IPR011989">
    <property type="entry name" value="ARM-like"/>
</dbReference>
<feature type="compositionally biased region" description="Low complexity" evidence="7">
    <location>
        <begin position="417"/>
        <end position="434"/>
    </location>
</feature>